<comment type="caution">
    <text evidence="2">The sequence shown here is derived from an EMBL/GenBank/DDBJ whole genome shotgun (WGS) entry which is preliminary data.</text>
</comment>
<evidence type="ECO:0000256" key="1">
    <source>
        <dbReference type="SAM" id="MobiDB-lite"/>
    </source>
</evidence>
<dbReference type="Pfam" id="PF06810">
    <property type="entry name" value="Phage_scaffold"/>
    <property type="match status" value="1"/>
</dbReference>
<gene>
    <name evidence="2" type="ORF">B4067_1337</name>
</gene>
<feature type="compositionally biased region" description="Basic and acidic residues" evidence="1">
    <location>
        <begin position="79"/>
        <end position="120"/>
    </location>
</feature>
<dbReference type="AlphaFoldDB" id="A0ABD3ZSF5"/>
<dbReference type="Proteomes" id="UP000031970">
    <property type="component" value="Unassembled WGS sequence"/>
</dbReference>
<dbReference type="EMBL" id="JSXS01000125">
    <property type="protein sequence ID" value="KIL30403.1"/>
    <property type="molecule type" value="Genomic_DNA"/>
</dbReference>
<dbReference type="InterPro" id="IPR009636">
    <property type="entry name" value="SCAF"/>
</dbReference>
<evidence type="ECO:0000313" key="2">
    <source>
        <dbReference type="EMBL" id="KIL30403.1"/>
    </source>
</evidence>
<proteinExistence type="predicted"/>
<evidence type="ECO:0000313" key="3">
    <source>
        <dbReference type="Proteomes" id="UP000031970"/>
    </source>
</evidence>
<reference evidence="2 3" key="1">
    <citation type="submission" date="2014-11" db="EMBL/GenBank/DDBJ databases">
        <title>Draft Genome Sequences of Nine Bacillus subtilis Strains that Form Spores with High Heat-Resistance.</title>
        <authorList>
            <person name="Krawcyk A.O."/>
            <person name="Berendsen E.M."/>
            <person name="de Jong A."/>
            <person name="Holsappel S."/>
            <person name="Eijlander R.T."/>
            <person name="Wells-Bennik M."/>
            <person name="Kuipers O.P."/>
        </authorList>
    </citation>
    <scope>NUCLEOTIDE SEQUENCE [LARGE SCALE GENOMIC DNA]</scope>
    <source>
        <strain evidence="2 3">B4067</strain>
    </source>
</reference>
<dbReference type="RefSeq" id="WP_052470582.1">
    <property type="nucleotide sequence ID" value="NZ_JSXS01000125.1"/>
</dbReference>
<protein>
    <recommendedName>
        <fullName evidence="4">Scaffolding protein</fullName>
    </recommendedName>
</protein>
<feature type="region of interest" description="Disordered" evidence="1">
    <location>
        <begin position="14"/>
        <end position="51"/>
    </location>
</feature>
<organism evidence="2 3">
    <name type="scientific">Bacillus subtilis subsp. subtilis</name>
    <dbReference type="NCBI Taxonomy" id="135461"/>
    <lineage>
        <taxon>Bacteria</taxon>
        <taxon>Bacillati</taxon>
        <taxon>Bacillota</taxon>
        <taxon>Bacilli</taxon>
        <taxon>Bacillales</taxon>
        <taxon>Bacillaceae</taxon>
        <taxon>Bacillus</taxon>
    </lineage>
</organism>
<evidence type="ECO:0008006" key="4">
    <source>
        <dbReference type="Google" id="ProtNLM"/>
    </source>
</evidence>
<feature type="compositionally biased region" description="Low complexity" evidence="1">
    <location>
        <begin position="26"/>
        <end position="49"/>
    </location>
</feature>
<name>A0ABD3ZSF5_BACIU</name>
<feature type="region of interest" description="Disordered" evidence="1">
    <location>
        <begin position="79"/>
        <end position="122"/>
    </location>
</feature>
<accession>A0ABD3ZSF5</accession>
<sequence length="243" mass="27297">MDVQRKLLRLNLQFFAEQEPEETNAQTTAGEPEPTPTEQTQQPEKTFTQAELDEILNKRLEREKKKQAEVEEQLKRLKAYEEAEEERKKAEMSEAERLRVEKEEAAKKAEEATEAAKKAQETANQRIINTELRAIARSLNANDPNQVLALLDKSAVQIDEEGNVVGAEEAVAAFKASSPWMFKQPIGADAAGGSNPSTNNTQTELAAKEKELAELQEKALKDSRFMGKVTKVYNEILGLKNKR</sequence>